<evidence type="ECO:0000313" key="4">
    <source>
        <dbReference type="Proteomes" id="UP000243924"/>
    </source>
</evidence>
<dbReference type="InterPro" id="IPR023614">
    <property type="entry name" value="Porin_dom_sf"/>
</dbReference>
<evidence type="ECO:0008006" key="5">
    <source>
        <dbReference type="Google" id="ProtNLM"/>
    </source>
</evidence>
<protein>
    <recommendedName>
        <fullName evidence="5">Porin</fullName>
    </recommendedName>
</protein>
<feature type="signal peptide" evidence="2">
    <location>
        <begin position="1"/>
        <end position="27"/>
    </location>
</feature>
<dbReference type="OrthoDB" id="5603191at2"/>
<evidence type="ECO:0000256" key="1">
    <source>
        <dbReference type="SAM" id="MobiDB-lite"/>
    </source>
</evidence>
<dbReference type="STRING" id="1434072.SAMN05216210_1781"/>
<evidence type="ECO:0000256" key="2">
    <source>
        <dbReference type="SAM" id="SignalP"/>
    </source>
</evidence>
<name>A0A1H2FT10_9GAMM</name>
<accession>A0A1H2FT10</accession>
<dbReference type="NCBIfam" id="NF033652">
    <property type="entry name" value="LbtU_sider_porin"/>
    <property type="match status" value="1"/>
</dbReference>
<dbReference type="RefSeq" id="WP_092386104.1">
    <property type="nucleotide sequence ID" value="NZ_LT629787.1"/>
</dbReference>
<organism evidence="3 4">
    <name type="scientific">Halopseudomonas salegens</name>
    <dbReference type="NCBI Taxonomy" id="1434072"/>
    <lineage>
        <taxon>Bacteria</taxon>
        <taxon>Pseudomonadati</taxon>
        <taxon>Pseudomonadota</taxon>
        <taxon>Gammaproteobacteria</taxon>
        <taxon>Pseudomonadales</taxon>
        <taxon>Pseudomonadaceae</taxon>
        <taxon>Halopseudomonas</taxon>
    </lineage>
</organism>
<keyword evidence="2" id="KW-0732">Signal</keyword>
<feature type="chain" id="PRO_5009274261" description="Porin" evidence="2">
    <location>
        <begin position="28"/>
        <end position="486"/>
    </location>
</feature>
<proteinExistence type="predicted"/>
<feature type="compositionally biased region" description="Polar residues" evidence="1">
    <location>
        <begin position="59"/>
        <end position="75"/>
    </location>
</feature>
<feature type="region of interest" description="Disordered" evidence="1">
    <location>
        <begin position="51"/>
        <end position="79"/>
    </location>
</feature>
<dbReference type="SUPFAM" id="SSF56935">
    <property type="entry name" value="Porins"/>
    <property type="match status" value="1"/>
</dbReference>
<dbReference type="Proteomes" id="UP000243924">
    <property type="component" value="Chromosome I"/>
</dbReference>
<evidence type="ECO:0000313" key="3">
    <source>
        <dbReference type="EMBL" id="SDU10464.1"/>
    </source>
</evidence>
<keyword evidence="4" id="KW-1185">Reference proteome</keyword>
<dbReference type="AlphaFoldDB" id="A0A1H2FT10"/>
<dbReference type="EMBL" id="LT629787">
    <property type="protein sequence ID" value="SDU10464.1"/>
    <property type="molecule type" value="Genomic_DNA"/>
</dbReference>
<dbReference type="Gene3D" id="2.40.160.10">
    <property type="entry name" value="Porin"/>
    <property type="match status" value="1"/>
</dbReference>
<gene>
    <name evidence="3" type="ORF">SAMN05216210_1781</name>
</gene>
<reference evidence="4" key="1">
    <citation type="submission" date="2016-10" db="EMBL/GenBank/DDBJ databases">
        <authorList>
            <person name="Varghese N."/>
            <person name="Submissions S."/>
        </authorList>
    </citation>
    <scope>NUCLEOTIDE SEQUENCE [LARGE SCALE GENOMIC DNA]</scope>
    <source>
        <strain evidence="4">CECT 8338</strain>
    </source>
</reference>
<sequence length="486" mass="54049">MHYGKQLATVAGFGLLALLPLASPAMTLEELAARVERLDEENQQLKARIAELETRQSEPNEPAQQSIATARQQSRPELPSVKLDHQHAYTMLDQTTLINRKQEYILRSRQSGALADNTVYLSGAINAIANYQKSNTESKFGYLMRHPTANNQRTDKVSEAIIHSAQLALTASLGDWTNAYMEFLYDPHQSFGTGTTTDLNRNQVQLRHGYLLFGNLDHSPFYFSLGKMTTPFGLTDTLNPFTSSTVWHAFGGLAYGANIGWMHEGWNLDIMAIQGGAQFRAANMPVDDSNVPSKLNNFAVDLNYTLDLSADSHLLLGASYIKGSPYCQDFPVVHFNPCSDRNAAWDAYAQWNHRNWTVQAEYASTLDEWPGTFNPSLPQYSAAKVSSWNLGTRTEQRVFGQPVNFSLDFSRFKSGPSGSPWEKQDQWVLGMSTYLTPSTKMFTELVRAEGYVPLNFVSGGNMQPGETHSDTHADSSIFVLGANVAF</sequence>